<evidence type="ECO:0000256" key="3">
    <source>
        <dbReference type="ARBA" id="ARBA00022801"/>
    </source>
</evidence>
<accession>A0ABD0NW32</accession>
<dbReference type="PANTHER" id="PTHR31817">
    <property type="match status" value="1"/>
</dbReference>
<gene>
    <name evidence="6" type="ORF">M9458_037516</name>
</gene>
<evidence type="ECO:0000256" key="5">
    <source>
        <dbReference type="SAM" id="MobiDB-lite"/>
    </source>
</evidence>
<keyword evidence="4" id="KW-0482">Metalloprotease</keyword>
<feature type="compositionally biased region" description="Polar residues" evidence="5">
    <location>
        <begin position="47"/>
        <end position="64"/>
    </location>
</feature>
<evidence type="ECO:0000256" key="2">
    <source>
        <dbReference type="ARBA" id="ARBA00022670"/>
    </source>
</evidence>
<dbReference type="PANTHER" id="PTHR31817:SF3">
    <property type="entry name" value="TYROSINE CARBOXYPEPTIDASE MATCAP2-RELATED"/>
    <property type="match status" value="1"/>
</dbReference>
<keyword evidence="3" id="KW-0378">Hydrolase</keyword>
<dbReference type="AlphaFoldDB" id="A0ABD0NW32"/>
<dbReference type="EMBL" id="JAMKFB020000019">
    <property type="protein sequence ID" value="KAL0165672.1"/>
    <property type="molecule type" value="Genomic_DNA"/>
</dbReference>
<organism evidence="6 7">
    <name type="scientific">Cirrhinus mrigala</name>
    <name type="common">Mrigala</name>
    <dbReference type="NCBI Taxonomy" id="683832"/>
    <lineage>
        <taxon>Eukaryota</taxon>
        <taxon>Metazoa</taxon>
        <taxon>Chordata</taxon>
        <taxon>Craniata</taxon>
        <taxon>Vertebrata</taxon>
        <taxon>Euteleostomi</taxon>
        <taxon>Actinopterygii</taxon>
        <taxon>Neopterygii</taxon>
        <taxon>Teleostei</taxon>
        <taxon>Ostariophysi</taxon>
        <taxon>Cypriniformes</taxon>
        <taxon>Cyprinidae</taxon>
        <taxon>Labeoninae</taxon>
        <taxon>Labeonini</taxon>
        <taxon>Cirrhinus</taxon>
    </lineage>
</organism>
<comment type="cofactor">
    <cofactor evidence="1">
        <name>Zn(2+)</name>
        <dbReference type="ChEBI" id="CHEBI:29105"/>
    </cofactor>
</comment>
<sequence length="183" mass="20282">MEKPLSPSQLHLERISSGVLKDLFNTTTSSYNTLPQKESDPQESPKHSSYNKASRQTPASPCTSNDEDSRHAQSVFSCFSTSSSKQTNSITMLGSAIRLPKNSSPTSTKLPQLSRVLPAARDGENSIKKLCILTAIKPSNVEKEKARFFKSDFKYNPQFEYSNPLPPQVLAKHSTASDRFLTQ</sequence>
<proteinExistence type="predicted"/>
<feature type="non-terminal residue" evidence="6">
    <location>
        <position position="183"/>
    </location>
</feature>
<dbReference type="GO" id="GO:0008237">
    <property type="term" value="F:metallopeptidase activity"/>
    <property type="evidence" value="ECO:0007669"/>
    <property type="project" value="UniProtKB-KW"/>
</dbReference>
<evidence type="ECO:0000256" key="1">
    <source>
        <dbReference type="ARBA" id="ARBA00001947"/>
    </source>
</evidence>
<dbReference type="GO" id="GO:0006508">
    <property type="term" value="P:proteolysis"/>
    <property type="evidence" value="ECO:0007669"/>
    <property type="project" value="UniProtKB-KW"/>
</dbReference>
<name>A0ABD0NW32_CIRMR</name>
<feature type="compositionally biased region" description="Basic and acidic residues" evidence="5">
    <location>
        <begin position="37"/>
        <end position="46"/>
    </location>
</feature>
<evidence type="ECO:0000313" key="7">
    <source>
        <dbReference type="Proteomes" id="UP001529510"/>
    </source>
</evidence>
<keyword evidence="7" id="KW-1185">Reference proteome</keyword>
<comment type="caution">
    <text evidence="6">The sequence shown here is derived from an EMBL/GenBank/DDBJ whole genome shotgun (WGS) entry which is preliminary data.</text>
</comment>
<reference evidence="6 7" key="1">
    <citation type="submission" date="2024-05" db="EMBL/GenBank/DDBJ databases">
        <title>Genome sequencing and assembly of Indian major carp, Cirrhinus mrigala (Hamilton, 1822).</title>
        <authorList>
            <person name="Mohindra V."/>
            <person name="Chowdhury L.M."/>
            <person name="Lal K."/>
            <person name="Jena J.K."/>
        </authorList>
    </citation>
    <scope>NUCLEOTIDE SEQUENCE [LARGE SCALE GENOMIC DNA]</scope>
    <source>
        <strain evidence="6">CM1030</strain>
        <tissue evidence="6">Blood</tissue>
    </source>
</reference>
<dbReference type="InterPro" id="IPR012548">
    <property type="entry name" value="MATCAP"/>
</dbReference>
<evidence type="ECO:0000313" key="6">
    <source>
        <dbReference type="EMBL" id="KAL0165672.1"/>
    </source>
</evidence>
<protein>
    <submittedName>
        <fullName evidence="6">Uncharacterized protein</fullName>
    </submittedName>
</protein>
<dbReference type="Proteomes" id="UP001529510">
    <property type="component" value="Unassembled WGS sequence"/>
</dbReference>
<keyword evidence="2" id="KW-0645">Protease</keyword>
<feature type="region of interest" description="Disordered" evidence="5">
    <location>
        <begin position="29"/>
        <end position="69"/>
    </location>
</feature>
<evidence type="ECO:0000256" key="4">
    <source>
        <dbReference type="ARBA" id="ARBA00023049"/>
    </source>
</evidence>